<name>A0A6J4UXK4_9BACT</name>
<organism evidence="2">
    <name type="scientific">uncultured Thermomicrobiales bacterium</name>
    <dbReference type="NCBI Taxonomy" id="1645740"/>
    <lineage>
        <taxon>Bacteria</taxon>
        <taxon>Pseudomonadati</taxon>
        <taxon>Thermomicrobiota</taxon>
        <taxon>Thermomicrobia</taxon>
        <taxon>Thermomicrobiales</taxon>
        <taxon>environmental samples</taxon>
    </lineage>
</organism>
<proteinExistence type="predicted"/>
<dbReference type="PANTHER" id="PTHR46623">
    <property type="entry name" value="CARBOXYMETHYLENEBUTENOLIDASE-RELATED"/>
    <property type="match status" value="1"/>
</dbReference>
<evidence type="ECO:0000259" key="1">
    <source>
        <dbReference type="Pfam" id="PF01738"/>
    </source>
</evidence>
<protein>
    <recommendedName>
        <fullName evidence="1">Dienelactone hydrolase domain-containing protein</fullName>
    </recommendedName>
</protein>
<accession>A0A6J4UXK4</accession>
<dbReference type="SUPFAM" id="SSF53474">
    <property type="entry name" value="alpha/beta-Hydrolases"/>
    <property type="match status" value="1"/>
</dbReference>
<reference evidence="2" key="1">
    <citation type="submission" date="2020-02" db="EMBL/GenBank/DDBJ databases">
        <authorList>
            <person name="Meier V. D."/>
        </authorList>
    </citation>
    <scope>NUCLEOTIDE SEQUENCE</scope>
    <source>
        <strain evidence="2">AVDCRST_MAG70</strain>
    </source>
</reference>
<dbReference type="PANTHER" id="PTHR46623:SF6">
    <property type="entry name" value="ALPHA_BETA-HYDROLASES SUPERFAMILY PROTEIN"/>
    <property type="match status" value="1"/>
</dbReference>
<dbReference type="InterPro" id="IPR051049">
    <property type="entry name" value="Dienelactone_hydrolase-like"/>
</dbReference>
<dbReference type="Gene3D" id="3.40.50.1820">
    <property type="entry name" value="alpha/beta hydrolase"/>
    <property type="match status" value="1"/>
</dbReference>
<evidence type="ECO:0000313" key="2">
    <source>
        <dbReference type="EMBL" id="CAA9560921.1"/>
    </source>
</evidence>
<feature type="domain" description="Dienelactone hydrolase" evidence="1">
    <location>
        <begin position="31"/>
        <end position="250"/>
    </location>
</feature>
<gene>
    <name evidence="2" type="ORF">AVDCRST_MAG70-1656</name>
</gene>
<dbReference type="Pfam" id="PF01738">
    <property type="entry name" value="DLH"/>
    <property type="match status" value="1"/>
</dbReference>
<dbReference type="InterPro" id="IPR029058">
    <property type="entry name" value="AB_hydrolase_fold"/>
</dbReference>
<dbReference type="InterPro" id="IPR002925">
    <property type="entry name" value="Dienelactn_hydro"/>
</dbReference>
<dbReference type="EMBL" id="CADCWH010000263">
    <property type="protein sequence ID" value="CAA9560921.1"/>
    <property type="molecule type" value="Genomic_DNA"/>
</dbReference>
<sequence length="258" mass="27501">MCHAENSTPAGRNPAIDENRVEFMVGDLAIPALQAAPAGAGRYPAVLVLHDINGMNAFYEDLTRRLAAEGFVAMVQDLFVREGPSSEPTPEAIRARRARMDQRHALDDIARGIETLASHPLGDGTVGTIGFCMGGTFAMLAGARDPLPDASVAFYGFPAQAATEKAPLLPLAEASSLRSPLLALWGDQDHAVGMDTVEAYRAALAEADRQFEFVIYPGAGHGFLTFDPQAPAFPDAADAWDRTLAFLRETLAHAAVGR</sequence>
<dbReference type="GO" id="GO:0016787">
    <property type="term" value="F:hydrolase activity"/>
    <property type="evidence" value="ECO:0007669"/>
    <property type="project" value="InterPro"/>
</dbReference>
<dbReference type="AlphaFoldDB" id="A0A6J4UXK4"/>